<evidence type="ECO:0000259" key="12">
    <source>
        <dbReference type="PROSITE" id="PS50110"/>
    </source>
</evidence>
<evidence type="ECO:0000313" key="13">
    <source>
        <dbReference type="EMBL" id="CCG99247.1"/>
    </source>
</evidence>
<dbReference type="Gene3D" id="3.30.450.40">
    <property type="match status" value="1"/>
</dbReference>
<keyword evidence="3 9" id="KW-0597">Phosphoprotein</keyword>
<dbReference type="PANTHER" id="PTHR43547:SF2">
    <property type="entry name" value="HYBRID SIGNAL TRANSDUCTION HISTIDINE KINASE C"/>
    <property type="match status" value="1"/>
</dbReference>
<keyword evidence="14" id="KW-1185">Reference proteome</keyword>
<keyword evidence="6 13" id="KW-0418">Kinase</keyword>
<dbReference type="CDD" id="cd00130">
    <property type="entry name" value="PAS"/>
    <property type="match status" value="1"/>
</dbReference>
<evidence type="ECO:0000256" key="5">
    <source>
        <dbReference type="ARBA" id="ARBA00022741"/>
    </source>
</evidence>
<dbReference type="Gene3D" id="1.10.287.130">
    <property type="match status" value="2"/>
</dbReference>
<dbReference type="InterPro" id="IPR000014">
    <property type="entry name" value="PAS"/>
</dbReference>
<dbReference type="InterPro" id="IPR005467">
    <property type="entry name" value="His_kinase_dom"/>
</dbReference>
<feature type="coiled-coil region" evidence="10">
    <location>
        <begin position="298"/>
        <end position="332"/>
    </location>
</feature>
<dbReference type="FunFam" id="1.10.287.130:FF:000045">
    <property type="entry name" value="Two-component system sensor histidine kinase/response regulator"/>
    <property type="match status" value="1"/>
</dbReference>
<organism evidence="13 14">
    <name type="scientific">Fibrella aestuarina BUZ 2</name>
    <dbReference type="NCBI Taxonomy" id="1166018"/>
    <lineage>
        <taxon>Bacteria</taxon>
        <taxon>Pseudomonadati</taxon>
        <taxon>Bacteroidota</taxon>
        <taxon>Cytophagia</taxon>
        <taxon>Cytophagales</taxon>
        <taxon>Spirosomataceae</taxon>
        <taxon>Fibrella</taxon>
    </lineage>
</organism>
<dbReference type="SMART" id="SM00448">
    <property type="entry name" value="REC"/>
    <property type="match status" value="1"/>
</dbReference>
<evidence type="ECO:0000256" key="6">
    <source>
        <dbReference type="ARBA" id="ARBA00022777"/>
    </source>
</evidence>
<dbReference type="FunFam" id="3.30.565.10:FF:000037">
    <property type="entry name" value="Hybrid sensor histidine kinase/response regulator"/>
    <property type="match status" value="1"/>
</dbReference>
<evidence type="ECO:0000256" key="2">
    <source>
        <dbReference type="ARBA" id="ARBA00012438"/>
    </source>
</evidence>
<dbReference type="SUPFAM" id="SSF47384">
    <property type="entry name" value="Homodimeric domain of signal transducing histidine kinase"/>
    <property type="match status" value="2"/>
</dbReference>
<feature type="domain" description="Response regulatory" evidence="12">
    <location>
        <begin position="600"/>
        <end position="715"/>
    </location>
</feature>
<dbReference type="PANTHER" id="PTHR43547">
    <property type="entry name" value="TWO-COMPONENT HISTIDINE KINASE"/>
    <property type="match status" value="1"/>
</dbReference>
<feature type="domain" description="Histidine kinase" evidence="11">
    <location>
        <begin position="338"/>
        <end position="556"/>
    </location>
</feature>
<dbReference type="PROSITE" id="PS50109">
    <property type="entry name" value="HIS_KIN"/>
    <property type="match status" value="2"/>
</dbReference>
<dbReference type="SMART" id="SM00065">
    <property type="entry name" value="GAF"/>
    <property type="match status" value="1"/>
</dbReference>
<dbReference type="PROSITE" id="PS50110">
    <property type="entry name" value="RESPONSE_REGULATORY"/>
    <property type="match status" value="1"/>
</dbReference>
<name>I0K544_9BACT</name>
<evidence type="ECO:0000259" key="11">
    <source>
        <dbReference type="PROSITE" id="PS50109"/>
    </source>
</evidence>
<dbReference type="InterPro" id="IPR013656">
    <property type="entry name" value="PAS_4"/>
</dbReference>
<dbReference type="EC" id="2.7.13.3" evidence="2"/>
<dbReference type="SUPFAM" id="SSF52172">
    <property type="entry name" value="CheY-like"/>
    <property type="match status" value="1"/>
</dbReference>
<dbReference type="SUPFAM" id="SSF55781">
    <property type="entry name" value="GAF domain-like"/>
    <property type="match status" value="1"/>
</dbReference>
<dbReference type="Gene3D" id="3.30.565.10">
    <property type="entry name" value="Histidine kinase-like ATPase, C-terminal domain"/>
    <property type="match status" value="2"/>
</dbReference>
<dbReference type="Pfam" id="PF02518">
    <property type="entry name" value="HATPase_c"/>
    <property type="match status" value="2"/>
</dbReference>
<dbReference type="eggNOG" id="COG3829">
    <property type="taxonomic scope" value="Bacteria"/>
</dbReference>
<keyword evidence="4 13" id="KW-0808">Transferase</keyword>
<dbReference type="GO" id="GO:0000155">
    <property type="term" value="F:phosphorelay sensor kinase activity"/>
    <property type="evidence" value="ECO:0007669"/>
    <property type="project" value="InterPro"/>
</dbReference>
<dbReference type="InterPro" id="IPR001789">
    <property type="entry name" value="Sig_transdc_resp-reg_receiver"/>
</dbReference>
<dbReference type="SUPFAM" id="SSF55785">
    <property type="entry name" value="PYP-like sensor domain (PAS domain)"/>
    <property type="match status" value="1"/>
</dbReference>
<comment type="catalytic activity">
    <reaction evidence="1">
        <text>ATP + protein L-histidine = ADP + protein N-phospho-L-histidine.</text>
        <dbReference type="EC" id="2.7.13.3"/>
    </reaction>
</comment>
<reference evidence="13 14" key="1">
    <citation type="journal article" date="2012" name="J. Bacteriol.">
        <title>Genome Sequence of Fibrella aestuarina BUZ 2T, a Filamentous Marine Bacterium.</title>
        <authorList>
            <person name="Filippini M."/>
            <person name="Qi W."/>
            <person name="Blom J."/>
            <person name="Goesmann A."/>
            <person name="Smits T.H."/>
            <person name="Bagheri H.C."/>
        </authorList>
    </citation>
    <scope>NUCLEOTIDE SEQUENCE [LARGE SCALE GENOMIC DNA]</scope>
    <source>
        <strain evidence="14">BUZ 2T</strain>
    </source>
</reference>
<dbReference type="InterPro" id="IPR011006">
    <property type="entry name" value="CheY-like_superfamily"/>
</dbReference>
<dbReference type="SUPFAM" id="SSF55874">
    <property type="entry name" value="ATPase domain of HSP90 chaperone/DNA topoisomerase II/histidine kinase"/>
    <property type="match status" value="2"/>
</dbReference>
<evidence type="ECO:0000313" key="14">
    <source>
        <dbReference type="Proteomes" id="UP000011058"/>
    </source>
</evidence>
<dbReference type="Pfam" id="PF08448">
    <property type="entry name" value="PAS_4"/>
    <property type="match status" value="1"/>
</dbReference>
<dbReference type="CDD" id="cd17574">
    <property type="entry name" value="REC_OmpR"/>
    <property type="match status" value="1"/>
</dbReference>
<sequence length="1116" mass="123076">MATLIADFDWSLTPLGPIEQWPQSLKTAVTLMLNARQPMWIGWGDAMTFLYNDAYIPVLSLAKHPQALGQPAAVVWQEIWDFCGPLADKVFQQGESSFVDDVQLFMDRGGMLEETFYSFSYSPIRGECGRVDGLFCPNVEVTAQNLNTRRLATLSALTANALGERTAQAACESIAQTLAQNTADIPFALLYLTQADNRSLRLEQAVHVTPAADWQQVTLDGLWTAPLGLPLAQVLEENKALTGHWAPTPELPMGPAGQAIRQAIVLPLVAPGQHHPLGVLVAAINPTRQLDTDYRTFYELMANQAAAAIQNARAAEEERQHLEQLAELNRAKTLFFSNISHEFRTPLTLMLGPLEELLRGTDGALSRAHQTHVQAAHRNARRLLRLVNTLLDFSRLEAGRLQANFALTDLATLTVDLASNFRSAVEKAGLQLIVDVGTLTGPVAVDPTMWEKIVLNLISNAFKFTLAGSITVRLRQLDDAVELSVQDTGVGIPEADLPRLFERFHRVEGSRGRSFEGTGIGLALVHELIDLHAGTIDVQSEVNVGSTFTVRLPMKQATLATTANGPLGSANLFVADAESTESTATEPSSKTATSQAITKRILLADDNADMRAYIHRLLSPHYAVDVVTDGQQALEAIRRHQPDLVLSDIMMPHLDGTQLLSIIKSDPQTAQMPVMLLSARAGEEATLDGYTAGADDYLTKPFSANELLTRVRAQINLAQNRQEQQLKLRHLFQQAPVAISTVEGPQHVFTFANDFYIQLVDRSRDQLIGRPFLDAFPELVEQGFGPQLDQILQTGKPFVITEGSVTVKRHGQLAEGYFNYSFHPFTDINGNTMGVIMAAQEVTDSVLARQQIEESEQRLERLVAERTMALNQLNADLERSNLDLMQFASVASHDLKEPLRKVEAFSNLLAMSLAGKLEKEEAQHFERIIRAVARMQSLVDDVLRFSKLSKQDAQFEPVDLTIVLSRILEDLDIRIQERNAQVRVDTLPVIQAIPGQMHQLFQNLISNALKFAGDRPPLIAIQNCPVTGTVRETFGLADSVSYVMLKVTDNGIGFSMKYADKIFGMFQRLNNKGDYPGTGIGLAICRRIVENHHGFIVADSQPNQGASFTILLPVEQ</sequence>
<keyword evidence="5" id="KW-0547">Nucleotide-binding</keyword>
<feature type="modified residue" description="4-aspartylphosphate" evidence="9">
    <location>
        <position position="648"/>
    </location>
</feature>
<evidence type="ECO:0000256" key="7">
    <source>
        <dbReference type="ARBA" id="ARBA00022840"/>
    </source>
</evidence>
<dbReference type="Gene3D" id="3.40.50.2300">
    <property type="match status" value="1"/>
</dbReference>
<dbReference type="HOGENOM" id="CLU_000445_82_0_10"/>
<keyword evidence="8" id="KW-0902">Two-component regulatory system</keyword>
<evidence type="ECO:0000256" key="3">
    <source>
        <dbReference type="ARBA" id="ARBA00022553"/>
    </source>
</evidence>
<keyword evidence="7" id="KW-0067">ATP-binding</keyword>
<dbReference type="SMART" id="SM00388">
    <property type="entry name" value="HisKA"/>
    <property type="match status" value="2"/>
</dbReference>
<protein>
    <recommendedName>
        <fullName evidence="2">histidine kinase</fullName>
        <ecNumber evidence="2">2.7.13.3</ecNumber>
    </recommendedName>
</protein>
<dbReference type="SMART" id="SM00387">
    <property type="entry name" value="HATPase_c"/>
    <property type="match status" value="2"/>
</dbReference>
<dbReference type="STRING" id="1166018.FAES_1237"/>
<feature type="domain" description="Histidine kinase" evidence="11">
    <location>
        <begin position="890"/>
        <end position="1116"/>
    </location>
</feature>
<dbReference type="InterPro" id="IPR036097">
    <property type="entry name" value="HisK_dim/P_sf"/>
</dbReference>
<evidence type="ECO:0000256" key="4">
    <source>
        <dbReference type="ARBA" id="ARBA00022679"/>
    </source>
</evidence>
<dbReference type="Pfam" id="PF00072">
    <property type="entry name" value="Response_reg"/>
    <property type="match status" value="1"/>
</dbReference>
<gene>
    <name evidence="13" type="ORF">FAES_1237</name>
</gene>
<dbReference type="Proteomes" id="UP000011058">
    <property type="component" value="Chromosome"/>
</dbReference>
<dbReference type="RefSeq" id="WP_015330346.1">
    <property type="nucleotide sequence ID" value="NC_020054.1"/>
</dbReference>
<dbReference type="Gene3D" id="3.30.450.20">
    <property type="entry name" value="PAS domain"/>
    <property type="match status" value="2"/>
</dbReference>
<proteinExistence type="predicted"/>
<dbReference type="eggNOG" id="COG0745">
    <property type="taxonomic scope" value="Bacteria"/>
</dbReference>
<dbReference type="InterPro" id="IPR004358">
    <property type="entry name" value="Sig_transdc_His_kin-like_C"/>
</dbReference>
<dbReference type="AlphaFoldDB" id="I0K544"/>
<evidence type="ECO:0000256" key="8">
    <source>
        <dbReference type="ARBA" id="ARBA00023012"/>
    </source>
</evidence>
<dbReference type="CDD" id="cd16922">
    <property type="entry name" value="HATPase_EvgS-ArcB-TorS-like"/>
    <property type="match status" value="1"/>
</dbReference>
<dbReference type="InterPro" id="IPR036890">
    <property type="entry name" value="HATPase_C_sf"/>
</dbReference>
<dbReference type="InterPro" id="IPR035965">
    <property type="entry name" value="PAS-like_dom_sf"/>
</dbReference>
<dbReference type="PATRIC" id="fig|1166018.3.peg.2959"/>
<dbReference type="Pfam" id="PF00512">
    <property type="entry name" value="HisKA"/>
    <property type="match status" value="2"/>
</dbReference>
<feature type="coiled-coil region" evidence="10">
    <location>
        <begin position="845"/>
        <end position="872"/>
    </location>
</feature>
<dbReference type="InterPro" id="IPR003018">
    <property type="entry name" value="GAF"/>
</dbReference>
<evidence type="ECO:0000256" key="1">
    <source>
        <dbReference type="ARBA" id="ARBA00000085"/>
    </source>
</evidence>
<dbReference type="CDD" id="cd00082">
    <property type="entry name" value="HisKA"/>
    <property type="match status" value="2"/>
</dbReference>
<accession>I0K544</accession>
<dbReference type="PRINTS" id="PR00344">
    <property type="entry name" value="BCTRLSENSOR"/>
</dbReference>
<dbReference type="InterPro" id="IPR003661">
    <property type="entry name" value="HisK_dim/P_dom"/>
</dbReference>
<dbReference type="EMBL" id="HE796683">
    <property type="protein sequence ID" value="CCG99247.1"/>
    <property type="molecule type" value="Genomic_DNA"/>
</dbReference>
<dbReference type="GO" id="GO:0005524">
    <property type="term" value="F:ATP binding"/>
    <property type="evidence" value="ECO:0007669"/>
    <property type="project" value="UniProtKB-KW"/>
</dbReference>
<dbReference type="OrthoDB" id="9766459at2"/>
<keyword evidence="10" id="KW-0175">Coiled coil</keyword>
<evidence type="ECO:0000256" key="10">
    <source>
        <dbReference type="SAM" id="Coils"/>
    </source>
</evidence>
<dbReference type="eggNOG" id="COG5002">
    <property type="taxonomic scope" value="Bacteria"/>
</dbReference>
<dbReference type="eggNOG" id="COG4251">
    <property type="taxonomic scope" value="Bacteria"/>
</dbReference>
<dbReference type="SMART" id="SM00091">
    <property type="entry name" value="PAS"/>
    <property type="match status" value="1"/>
</dbReference>
<dbReference type="InterPro" id="IPR003594">
    <property type="entry name" value="HATPase_dom"/>
</dbReference>
<dbReference type="KEGG" id="fae:FAES_1237"/>
<dbReference type="InterPro" id="IPR029016">
    <property type="entry name" value="GAF-like_dom_sf"/>
</dbReference>
<evidence type="ECO:0000256" key="9">
    <source>
        <dbReference type="PROSITE-ProRule" id="PRU00169"/>
    </source>
</evidence>